<evidence type="ECO:0008006" key="3">
    <source>
        <dbReference type="Google" id="ProtNLM"/>
    </source>
</evidence>
<reference evidence="1" key="1">
    <citation type="submission" date="2023-06" db="EMBL/GenBank/DDBJ databases">
        <authorList>
            <person name="Zeman M."/>
            <person name="Kubasova T."/>
            <person name="Jahodarova E."/>
            <person name="Nykrynova M."/>
            <person name="Rychlik I."/>
        </authorList>
    </citation>
    <scope>NUCLEOTIDE SEQUENCE</scope>
    <source>
        <strain evidence="1">15_COKtk</strain>
    </source>
</reference>
<reference evidence="1" key="2">
    <citation type="submission" date="2023-08" db="EMBL/GenBank/DDBJ databases">
        <title>Identification and characterization of horizontal gene transfer across gut microbiota members of farm animals based on homology search.</title>
        <authorList>
            <person name="Schwarzerova J."/>
            <person name="Nykrynova M."/>
            <person name="Jureckova K."/>
            <person name="Cejkova D."/>
            <person name="Rychlik I."/>
        </authorList>
    </citation>
    <scope>NUCLEOTIDE SEQUENCE</scope>
    <source>
        <strain evidence="1">15_COKtk</strain>
    </source>
</reference>
<name>A0AAW7JX94_9ACTN</name>
<protein>
    <recommendedName>
        <fullName evidence="3">Extracellular solute-binding protein</fullName>
    </recommendedName>
</protein>
<dbReference type="AlphaFoldDB" id="A0AAW7JX94"/>
<sequence>MMKGSKGKIVGLVCVLAAVAIIGGVFVMRQAQPAPEPVAEPTTVSGYLGGEKVSLFEDAQFTELAAAAGLDIDYRKAGSLAMMDASIEGMSYLFPSSQAAVEYGHERGIEPVSEQIVLNSPIVIYTYRDVADALVGSGIMAKDGDIYTLDVDAAVSAMLADKTWVDLGYAAGYGQFRIDSTDPAESNSGNEWAALIANSLAGGQPATVETVERDAESIRKVFSKSGWMETSSEDSFRQFLTLGEGSKPMMVGYESQVLDLSVNEPDLFEQVADTLVVAYTTPTVWSTHVLMALDEAGEQLSEFLISDEVQKLAWERHGFRGASQLGTDGAERFEVAGIAERVPAAVELPAPAAMQRLIEVVSGS</sequence>
<gene>
    <name evidence="1" type="ORF">QVN40_10975</name>
</gene>
<dbReference type="Proteomes" id="UP001168505">
    <property type="component" value="Unassembled WGS sequence"/>
</dbReference>
<proteinExistence type="predicted"/>
<organism evidence="1 2">
    <name type="scientific">Collinsella ihumii</name>
    <dbReference type="NCBI Taxonomy" id="1720204"/>
    <lineage>
        <taxon>Bacteria</taxon>
        <taxon>Bacillati</taxon>
        <taxon>Actinomycetota</taxon>
        <taxon>Coriobacteriia</taxon>
        <taxon>Coriobacteriales</taxon>
        <taxon>Coriobacteriaceae</taxon>
        <taxon>Collinsella</taxon>
    </lineage>
</organism>
<evidence type="ECO:0000313" key="2">
    <source>
        <dbReference type="Proteomes" id="UP001168505"/>
    </source>
</evidence>
<dbReference type="RefSeq" id="WP_289827693.1">
    <property type="nucleotide sequence ID" value="NZ_JAUEIR010000010.1"/>
</dbReference>
<evidence type="ECO:0000313" key="1">
    <source>
        <dbReference type="EMBL" id="MDN0070216.1"/>
    </source>
</evidence>
<comment type="caution">
    <text evidence="1">The sequence shown here is derived from an EMBL/GenBank/DDBJ whole genome shotgun (WGS) entry which is preliminary data.</text>
</comment>
<dbReference type="EMBL" id="JAUEIR010000010">
    <property type="protein sequence ID" value="MDN0070216.1"/>
    <property type="molecule type" value="Genomic_DNA"/>
</dbReference>
<accession>A0AAW7JX94</accession>